<protein>
    <submittedName>
        <fullName evidence="1">Uncharacterized protein</fullName>
    </submittedName>
</protein>
<sequence length="93" mass="10455">MRMTLTSRMQRWSAGSLAVGLLQSSRGRSMETARVQCGPKSSTARATRQFSWIVTASLETPALLAKLLDSPAQVEEELQFDMSFYFNKPFYSL</sequence>
<dbReference type="EMBL" id="SRLO01010938">
    <property type="protein sequence ID" value="TNN26115.1"/>
    <property type="molecule type" value="Genomic_DNA"/>
</dbReference>
<proteinExistence type="predicted"/>
<dbReference type="AlphaFoldDB" id="A0A4Z2EBI8"/>
<comment type="caution">
    <text evidence="1">The sequence shown here is derived from an EMBL/GenBank/DDBJ whole genome shotgun (WGS) entry which is preliminary data.</text>
</comment>
<organism evidence="1 2">
    <name type="scientific">Liparis tanakae</name>
    <name type="common">Tanaka's snailfish</name>
    <dbReference type="NCBI Taxonomy" id="230148"/>
    <lineage>
        <taxon>Eukaryota</taxon>
        <taxon>Metazoa</taxon>
        <taxon>Chordata</taxon>
        <taxon>Craniata</taxon>
        <taxon>Vertebrata</taxon>
        <taxon>Euteleostomi</taxon>
        <taxon>Actinopterygii</taxon>
        <taxon>Neopterygii</taxon>
        <taxon>Teleostei</taxon>
        <taxon>Neoteleostei</taxon>
        <taxon>Acanthomorphata</taxon>
        <taxon>Eupercaria</taxon>
        <taxon>Perciformes</taxon>
        <taxon>Cottioidei</taxon>
        <taxon>Cottales</taxon>
        <taxon>Liparidae</taxon>
        <taxon>Liparis</taxon>
    </lineage>
</organism>
<evidence type="ECO:0000313" key="2">
    <source>
        <dbReference type="Proteomes" id="UP000314294"/>
    </source>
</evidence>
<evidence type="ECO:0000313" key="1">
    <source>
        <dbReference type="EMBL" id="TNN26115.1"/>
    </source>
</evidence>
<name>A0A4Z2EBI8_9TELE</name>
<dbReference type="OrthoDB" id="10559572at2759"/>
<gene>
    <name evidence="1" type="ORF">EYF80_063748</name>
</gene>
<keyword evidence="2" id="KW-1185">Reference proteome</keyword>
<accession>A0A4Z2EBI8</accession>
<dbReference type="Proteomes" id="UP000314294">
    <property type="component" value="Unassembled WGS sequence"/>
</dbReference>
<reference evidence="1 2" key="1">
    <citation type="submission" date="2019-03" db="EMBL/GenBank/DDBJ databases">
        <title>First draft genome of Liparis tanakae, snailfish: a comprehensive survey of snailfish specific genes.</title>
        <authorList>
            <person name="Kim W."/>
            <person name="Song I."/>
            <person name="Jeong J.-H."/>
            <person name="Kim D."/>
            <person name="Kim S."/>
            <person name="Ryu S."/>
            <person name="Song J.Y."/>
            <person name="Lee S.K."/>
        </authorList>
    </citation>
    <scope>NUCLEOTIDE SEQUENCE [LARGE SCALE GENOMIC DNA]</scope>
    <source>
        <tissue evidence="1">Muscle</tissue>
    </source>
</reference>